<dbReference type="PANTHER" id="PTHR38696">
    <property type="entry name" value="MEDIATOR OF RNA POLYMERASE II TRANSCRIPTION SUBUNIT 13"/>
    <property type="match status" value="1"/>
</dbReference>
<name>A0ABR1S6X3_9PEZI</name>
<protein>
    <submittedName>
        <fullName evidence="1">Uncharacterized protein</fullName>
    </submittedName>
</protein>
<dbReference type="PANTHER" id="PTHR38696:SF1">
    <property type="entry name" value="MEDIATOR OF RNA POLYMERASE II TRANSCRIPTION SUBUNIT 13"/>
    <property type="match status" value="1"/>
</dbReference>
<comment type="caution">
    <text evidence="1">The sequence shown here is derived from an EMBL/GenBank/DDBJ whole genome shotgun (WGS) entry which is preliminary data.</text>
</comment>
<reference evidence="1 2" key="1">
    <citation type="submission" date="2023-01" db="EMBL/GenBank/DDBJ databases">
        <title>Analysis of 21 Apiospora genomes using comparative genomics revels a genus with tremendous synthesis potential of carbohydrate active enzymes and secondary metabolites.</title>
        <authorList>
            <person name="Sorensen T."/>
        </authorList>
    </citation>
    <scope>NUCLEOTIDE SEQUENCE [LARGE SCALE GENOMIC DNA]</scope>
    <source>
        <strain evidence="1 2">CBS 20057</strain>
    </source>
</reference>
<keyword evidence="2" id="KW-1185">Reference proteome</keyword>
<organism evidence="1 2">
    <name type="scientific">Apiospora marii</name>
    <dbReference type="NCBI Taxonomy" id="335849"/>
    <lineage>
        <taxon>Eukaryota</taxon>
        <taxon>Fungi</taxon>
        <taxon>Dikarya</taxon>
        <taxon>Ascomycota</taxon>
        <taxon>Pezizomycotina</taxon>
        <taxon>Sordariomycetes</taxon>
        <taxon>Xylariomycetidae</taxon>
        <taxon>Amphisphaeriales</taxon>
        <taxon>Apiosporaceae</taxon>
        <taxon>Apiospora</taxon>
    </lineage>
</organism>
<gene>
    <name evidence="1" type="ORF">PG991_003858</name>
</gene>
<sequence length="235" mass="26470">MSFQEASPKGIRLLKFPENVKNAIRQIIASSGHTSVQDERASYHGSYEFKMNGNPWRASGNDAVHSRRLMNRIVGDLFNMGWLLSLSTDISKNAEDLDTLIFRYHLPPPPPCEWLAVAFSSGDKLRLIGAPADLRDAVVAAMQRAKKLQAHRPHAYVGDCYELKMWGYPFRSSGSDSMGARALVLDFLSVLEGQGWSVYASIGQKKHNEDNNNNNDTWHCCRRLDWSPGLPVYHH</sequence>
<accession>A0ABR1S6X3</accession>
<proteinExistence type="predicted"/>
<dbReference type="EMBL" id="JAQQWI010000007">
    <property type="protein sequence ID" value="KAK8026802.1"/>
    <property type="molecule type" value="Genomic_DNA"/>
</dbReference>
<evidence type="ECO:0000313" key="2">
    <source>
        <dbReference type="Proteomes" id="UP001396898"/>
    </source>
</evidence>
<evidence type="ECO:0000313" key="1">
    <source>
        <dbReference type="EMBL" id="KAK8026802.1"/>
    </source>
</evidence>
<dbReference type="Proteomes" id="UP001396898">
    <property type="component" value="Unassembled WGS sequence"/>
</dbReference>